<dbReference type="AlphaFoldDB" id="D9RYL2"/>
<dbReference type="GO" id="GO:0016616">
    <property type="term" value="F:oxidoreductase activity, acting on the CH-OH group of donors, NAD or NADP as acceptor"/>
    <property type="evidence" value="ECO:0007669"/>
    <property type="project" value="InterPro"/>
</dbReference>
<keyword evidence="15" id="KW-1185">Reference proteome</keyword>
<dbReference type="Gene3D" id="3.90.110.10">
    <property type="entry name" value="Lactate dehydrogenase/glycoside hydrolase, family 4, C-terminal"/>
    <property type="match status" value="1"/>
</dbReference>
<dbReference type="SUPFAM" id="SSF51735">
    <property type="entry name" value="NAD(P)-binding Rossmann-fold domains"/>
    <property type="match status" value="1"/>
</dbReference>
<keyword evidence="4 12" id="KW-0378">Hydrolase</keyword>
<dbReference type="InterPro" id="IPR015955">
    <property type="entry name" value="Lactate_DH/Glyco_Ohase_4_C"/>
</dbReference>
<dbReference type="InterPro" id="IPR036291">
    <property type="entry name" value="NAD(P)-bd_dom_sf"/>
</dbReference>
<keyword evidence="3 10" id="KW-0479">Metal-binding</keyword>
<dbReference type="Gene3D" id="3.40.50.720">
    <property type="entry name" value="NAD(P)-binding Rossmann-like Domain"/>
    <property type="match status" value="1"/>
</dbReference>
<comment type="similarity">
    <text evidence="1 12">Belongs to the glycosyl hydrolase 4 family.</text>
</comment>
<dbReference type="PANTHER" id="PTHR32092">
    <property type="entry name" value="6-PHOSPHO-BETA-GLUCOSIDASE-RELATED"/>
    <property type="match status" value="1"/>
</dbReference>
<dbReference type="Pfam" id="PF11975">
    <property type="entry name" value="Glyco_hydro_4C"/>
    <property type="match status" value="1"/>
</dbReference>
<feature type="binding site" evidence="9">
    <location>
        <position position="90"/>
    </location>
    <ligand>
        <name>substrate</name>
    </ligand>
</feature>
<evidence type="ECO:0000256" key="11">
    <source>
        <dbReference type="PIRSR" id="PIRSR601088-4"/>
    </source>
</evidence>
<accession>D9RYL2</accession>
<evidence type="ECO:0000256" key="5">
    <source>
        <dbReference type="ARBA" id="ARBA00023027"/>
    </source>
</evidence>
<dbReference type="PRINTS" id="PR00732">
    <property type="entry name" value="GLHYDRLASE4"/>
</dbReference>
<feature type="active site" description="Proton acceptor" evidence="8">
    <location>
        <position position="239"/>
    </location>
</feature>
<comment type="cofactor">
    <cofactor evidence="12">
        <name>NAD(+)</name>
        <dbReference type="ChEBI" id="CHEBI:57540"/>
    </cofactor>
    <text evidence="12">Binds 1 NAD(+) per subunit.</text>
</comment>
<organism evidence="14 15">
    <name type="scientific">Thermosediminibacter oceani (strain ATCC BAA-1034 / DSM 16646 / JW/IW-1228P)</name>
    <dbReference type="NCBI Taxonomy" id="555079"/>
    <lineage>
        <taxon>Bacteria</taxon>
        <taxon>Bacillati</taxon>
        <taxon>Bacillota</taxon>
        <taxon>Clostridia</taxon>
        <taxon>Thermosediminibacterales</taxon>
        <taxon>Thermosediminibacteraceae</taxon>
        <taxon>Thermosediminibacter</taxon>
    </lineage>
</organism>
<keyword evidence="5 12" id="KW-0520">NAD</keyword>
<evidence type="ECO:0000313" key="15">
    <source>
        <dbReference type="Proteomes" id="UP000000272"/>
    </source>
</evidence>
<feature type="binding site" evidence="10">
    <location>
        <position position="195"/>
    </location>
    <ligand>
        <name>Mn(2+)</name>
        <dbReference type="ChEBI" id="CHEBI:29035"/>
    </ligand>
</feature>
<dbReference type="eggNOG" id="COG1486">
    <property type="taxonomic scope" value="Bacteria"/>
</dbReference>
<dbReference type="CAZy" id="GH4">
    <property type="family name" value="Glycoside Hydrolase Family 4"/>
</dbReference>
<dbReference type="KEGG" id="toc:Toce_1700"/>
<evidence type="ECO:0000256" key="4">
    <source>
        <dbReference type="ARBA" id="ARBA00022801"/>
    </source>
</evidence>
<proteinExistence type="inferred from homology"/>
<name>D9RYL2_THEOJ</name>
<feature type="active site" description="Proton donor" evidence="8">
    <location>
        <position position="166"/>
    </location>
</feature>
<gene>
    <name evidence="14" type="ordered locus">Toce_1700</name>
</gene>
<evidence type="ECO:0000256" key="8">
    <source>
        <dbReference type="PIRSR" id="PIRSR601088-1"/>
    </source>
</evidence>
<evidence type="ECO:0000256" key="10">
    <source>
        <dbReference type="PIRSR" id="PIRSR601088-3"/>
    </source>
</evidence>
<dbReference type="InterPro" id="IPR001088">
    <property type="entry name" value="Glyco_hydro_4"/>
</dbReference>
<evidence type="ECO:0000256" key="6">
    <source>
        <dbReference type="ARBA" id="ARBA00023211"/>
    </source>
</evidence>
<protein>
    <submittedName>
        <fullName evidence="14">Glycoside hydrolase family 4</fullName>
    </submittedName>
</protein>
<reference evidence="14 15" key="1">
    <citation type="journal article" date="2010" name="Stand. Genomic Sci.">
        <title>Complete genome sequence of Thermosediminibacter oceani type strain (JW/IW-1228P).</title>
        <authorList>
            <person name="Pitluck S."/>
            <person name="Yasawong M."/>
            <person name="Munk C."/>
            <person name="Nolan M."/>
            <person name="Lapidus A."/>
            <person name="Lucas S."/>
            <person name="Glavina Del Rio T."/>
            <person name="Tice H."/>
            <person name="Cheng J.F."/>
            <person name="Bruce D."/>
            <person name="Detter C."/>
            <person name="Tapia R."/>
            <person name="Han C."/>
            <person name="Goodwin L."/>
            <person name="Liolios K."/>
            <person name="Ivanova N."/>
            <person name="Mavromatis K."/>
            <person name="Mikhailova N."/>
            <person name="Pati A."/>
            <person name="Chen A."/>
            <person name="Palaniappan K."/>
            <person name="Land M."/>
            <person name="Hauser L."/>
            <person name="Chang Y.J."/>
            <person name="Jeffries C.D."/>
            <person name="Rohde M."/>
            <person name="Spring S."/>
            <person name="Sikorski J."/>
            <person name="Goker M."/>
            <person name="Woyke T."/>
            <person name="Bristow J."/>
            <person name="Eisen J.A."/>
            <person name="Markowitz V."/>
            <person name="Hugenholtz P."/>
            <person name="Kyrpides N.C."/>
            <person name="Klenk H.P."/>
        </authorList>
    </citation>
    <scope>NUCLEOTIDE SEQUENCE [LARGE SCALE GENOMIC DNA]</scope>
    <source>
        <strain evidence="15">ATCC BAA-1034 / DSM 16646 / JW/IW-1228P</strain>
    </source>
</reference>
<dbReference type="GO" id="GO:0004553">
    <property type="term" value="F:hydrolase activity, hydrolyzing O-glycosyl compounds"/>
    <property type="evidence" value="ECO:0007669"/>
    <property type="project" value="InterPro"/>
</dbReference>
<feature type="binding site" evidence="9">
    <location>
        <position position="144"/>
    </location>
    <ligand>
        <name>substrate</name>
    </ligand>
</feature>
<dbReference type="HOGENOM" id="CLU_045951_0_1_9"/>
<dbReference type="Pfam" id="PF02056">
    <property type="entry name" value="Glyco_hydro_4"/>
    <property type="match status" value="1"/>
</dbReference>
<evidence type="ECO:0000256" key="9">
    <source>
        <dbReference type="PIRSR" id="PIRSR601088-2"/>
    </source>
</evidence>
<feature type="domain" description="Glycosyl hydrolase family 4 C-terminal" evidence="13">
    <location>
        <begin position="190"/>
        <end position="388"/>
    </location>
</feature>
<keyword evidence="6 10" id="KW-0464">Manganese</keyword>
<keyword evidence="7 12" id="KW-0326">Glycosidase</keyword>
<dbReference type="SUPFAM" id="SSF56327">
    <property type="entry name" value="LDH C-terminal domain-like"/>
    <property type="match status" value="1"/>
</dbReference>
<sequence length="410" mass="46473">MKIGIIGGSGVYTPILVNEITMLNDYLNLDLIVLNGRSVEKLNAVKTVCEYIVKKSGQDIKIHTTDNRIEAISGMDVIICQIRVGGLEARAFDEEFPRKFGIVGEETVGPGGLSNAMRTIPVMLQITAEVEQYNKKANLIVLTNPCGMVLRAINYRHKVNATGLCDMPQNLINSIASFLHTKPEKIFAEYYGLNHFGWINKVYHKGVDVTRTVIDNFENIDVNIDKEIVRIHGAVPISYLKYYFHPERFLEGSKPVKARELISLEGEILRNIQSGDIEEVLNLLNRRSVKWYRYIVEYIKALNDDNWSYHILNVRNGSTLDFLPENSVIEVGCLVKRGVAKPLPVRDIPQSVKAMIFQMDTYEDLAVKGILNNDYDTLMEALMIHPHIRSYDKAKLVLESILEGNRKMGF</sequence>
<evidence type="ECO:0000256" key="2">
    <source>
        <dbReference type="ARBA" id="ARBA00011881"/>
    </source>
</evidence>
<keyword evidence="10" id="KW-0533">Nickel</keyword>
<evidence type="ECO:0000259" key="13">
    <source>
        <dbReference type="Pfam" id="PF11975"/>
    </source>
</evidence>
<feature type="site" description="Increases basicity of active site Tyr" evidence="11">
    <location>
        <position position="106"/>
    </location>
</feature>
<comment type="subunit">
    <text evidence="2">Homotetramer.</text>
</comment>
<keyword evidence="10" id="KW-0170">Cobalt</keyword>
<evidence type="ECO:0000313" key="14">
    <source>
        <dbReference type="EMBL" id="ADL08436.1"/>
    </source>
</evidence>
<feature type="binding site" evidence="10">
    <location>
        <position position="165"/>
    </location>
    <ligand>
        <name>Mn(2+)</name>
        <dbReference type="ChEBI" id="CHEBI:29035"/>
    </ligand>
</feature>
<evidence type="ECO:0000256" key="1">
    <source>
        <dbReference type="ARBA" id="ARBA00010141"/>
    </source>
</evidence>
<dbReference type="PANTHER" id="PTHR32092:SF5">
    <property type="entry name" value="6-PHOSPHO-BETA-GLUCOSIDASE"/>
    <property type="match status" value="1"/>
</dbReference>
<keyword evidence="10" id="KW-0408">Iron</keyword>
<dbReference type="RefSeq" id="WP_013276458.1">
    <property type="nucleotide sequence ID" value="NC_014377.1"/>
</dbReference>
<evidence type="ECO:0000256" key="12">
    <source>
        <dbReference type="RuleBase" id="RU361152"/>
    </source>
</evidence>
<dbReference type="STRING" id="555079.Toce_1700"/>
<evidence type="ECO:0000256" key="7">
    <source>
        <dbReference type="ARBA" id="ARBA00023295"/>
    </source>
</evidence>
<dbReference type="GO" id="GO:0046872">
    <property type="term" value="F:metal ion binding"/>
    <property type="evidence" value="ECO:0007669"/>
    <property type="project" value="UniProtKB-KW"/>
</dbReference>
<dbReference type="Proteomes" id="UP000000272">
    <property type="component" value="Chromosome"/>
</dbReference>
<dbReference type="InterPro" id="IPR022616">
    <property type="entry name" value="Glyco_hydro_4_C"/>
</dbReference>
<dbReference type="GO" id="GO:0005975">
    <property type="term" value="P:carbohydrate metabolic process"/>
    <property type="evidence" value="ECO:0007669"/>
    <property type="project" value="InterPro"/>
</dbReference>
<evidence type="ECO:0000256" key="3">
    <source>
        <dbReference type="ARBA" id="ARBA00022723"/>
    </source>
</evidence>
<dbReference type="EMBL" id="CP002131">
    <property type="protein sequence ID" value="ADL08436.1"/>
    <property type="molecule type" value="Genomic_DNA"/>
</dbReference>